<dbReference type="InterPro" id="IPR055259">
    <property type="entry name" value="YkvP/CgeB_Glyco_trans-like"/>
</dbReference>
<protein>
    <submittedName>
        <fullName evidence="2">Glycosyltransferase</fullName>
    </submittedName>
</protein>
<keyword evidence="3" id="KW-1185">Reference proteome</keyword>
<proteinExistence type="predicted"/>
<accession>A0AA96GD72</accession>
<gene>
    <name evidence="2" type="ORF">PP769_04090</name>
</gene>
<dbReference type="Pfam" id="PF13524">
    <property type="entry name" value="Glyco_trans_1_2"/>
    <property type="match status" value="1"/>
</dbReference>
<dbReference type="KEGG" id="nall:PP769_04090"/>
<dbReference type="Proteomes" id="UP001302719">
    <property type="component" value="Chromosome"/>
</dbReference>
<sequence>MIASKQPVGQKLVITFCYRGFAARYGTPPRVVVSILEKAGHQVRQIKDGPLYLAPDSVLWVWGNTNWYPGLFAQLTAINQAQRPLVILWHTEPLPPPSAAGLPWPRLNWWETPKLILRSSEATDVYTNYLVLRRWVRNGLPDILVAATLGRRDFLSERGIEADWVPLGYEPSCGQDLDLPRDIDVLFLGAQDVPRRNRLLERLRKSGIRIHVVGSYTNQGCWGKDRTELLNRTKILLNLSRTPGEFPDLRLILGMANKALVVSEPIYRPDPFVPDQHFISASIDEMPEMIRHYLAHDEMRASISERAHGLITRVVTMERSVSRIVELISNATEHS</sequence>
<evidence type="ECO:0000313" key="3">
    <source>
        <dbReference type="Proteomes" id="UP001302719"/>
    </source>
</evidence>
<evidence type="ECO:0000313" key="2">
    <source>
        <dbReference type="EMBL" id="WNM58957.1"/>
    </source>
</evidence>
<name>A0AA96GD72_9BACT</name>
<dbReference type="SUPFAM" id="SSF53756">
    <property type="entry name" value="UDP-Glycosyltransferase/glycogen phosphorylase"/>
    <property type="match status" value="1"/>
</dbReference>
<dbReference type="RefSeq" id="WP_312645518.1">
    <property type="nucleotide sequence ID" value="NZ_CP116967.1"/>
</dbReference>
<reference evidence="2 3" key="1">
    <citation type="submission" date="2023-01" db="EMBL/GenBank/DDBJ databases">
        <title>Cultivation and genomic characterization of new, ubiquitous marine nitrite-oxidizing bacteria from the Nitrospirales.</title>
        <authorList>
            <person name="Mueller A.J."/>
            <person name="Daebeler A."/>
            <person name="Herbold C.W."/>
            <person name="Kirkegaard R.H."/>
            <person name="Daims H."/>
        </authorList>
    </citation>
    <scope>NUCLEOTIDE SEQUENCE [LARGE SCALE GENOMIC DNA]</scope>
    <source>
        <strain evidence="2 3">VA</strain>
    </source>
</reference>
<dbReference type="AlphaFoldDB" id="A0AA96GD72"/>
<feature type="domain" description="Spore protein YkvP/CgeB glycosyl transferase-like" evidence="1">
    <location>
        <begin position="196"/>
        <end position="319"/>
    </location>
</feature>
<evidence type="ECO:0000259" key="1">
    <source>
        <dbReference type="Pfam" id="PF13524"/>
    </source>
</evidence>
<dbReference type="EMBL" id="CP116967">
    <property type="protein sequence ID" value="WNM58957.1"/>
    <property type="molecule type" value="Genomic_DNA"/>
</dbReference>
<organism evidence="2 3">
    <name type="scientific">Candidatus Nitrospira allomarina</name>
    <dbReference type="NCBI Taxonomy" id="3020900"/>
    <lineage>
        <taxon>Bacteria</taxon>
        <taxon>Pseudomonadati</taxon>
        <taxon>Nitrospirota</taxon>
        <taxon>Nitrospiria</taxon>
        <taxon>Nitrospirales</taxon>
        <taxon>Nitrospiraceae</taxon>
        <taxon>Nitrospira</taxon>
    </lineage>
</organism>